<evidence type="ECO:0000313" key="9">
    <source>
        <dbReference type="Proteomes" id="UP000578252"/>
    </source>
</evidence>
<evidence type="ECO:0000256" key="1">
    <source>
        <dbReference type="ARBA" id="ARBA00022598"/>
    </source>
</evidence>
<proteinExistence type="inferred from homology"/>
<feature type="region of interest" description="Disordered" evidence="6">
    <location>
        <begin position="367"/>
        <end position="404"/>
    </location>
</feature>
<dbReference type="Proteomes" id="UP000578252">
    <property type="component" value="Unassembled WGS sequence"/>
</dbReference>
<reference evidence="8 9" key="1">
    <citation type="submission" date="2020-04" db="EMBL/GenBank/DDBJ databases">
        <title>Antimicrobial susceptibility and clonality of vaginal-derived multi-drug resistant Mobiluncus isolates in China.</title>
        <authorList>
            <person name="Zhang X."/>
        </authorList>
    </citation>
    <scope>NUCLEOTIDE SEQUENCE [LARGE SCALE GENOMIC DNA]</scope>
    <source>
        <strain evidence="8 9">13</strain>
    </source>
</reference>
<feature type="domain" description="NAD/GMP synthase" evidence="7">
    <location>
        <begin position="429"/>
        <end position="529"/>
    </location>
</feature>
<dbReference type="InterPro" id="IPR036526">
    <property type="entry name" value="C-N_Hydrolase_sf"/>
</dbReference>
<evidence type="ECO:0000256" key="4">
    <source>
        <dbReference type="ARBA" id="ARBA00023027"/>
    </source>
</evidence>
<dbReference type="InterPro" id="IPR022310">
    <property type="entry name" value="NAD/GMP_synthase"/>
</dbReference>
<evidence type="ECO:0000256" key="6">
    <source>
        <dbReference type="SAM" id="MobiDB-lite"/>
    </source>
</evidence>
<dbReference type="UniPathway" id="UPA00253">
    <property type="reaction ID" value="UER00334"/>
</dbReference>
<dbReference type="GO" id="GO:0003952">
    <property type="term" value="F:NAD+ synthase (glutamine-hydrolyzing) activity"/>
    <property type="evidence" value="ECO:0007669"/>
    <property type="project" value="UniProtKB-UniRule"/>
</dbReference>
<comment type="caution">
    <text evidence="8">The sequence shown here is derived from an EMBL/GenBank/DDBJ whole genome shotgun (WGS) entry which is preliminary data.</text>
</comment>
<evidence type="ECO:0000256" key="5">
    <source>
        <dbReference type="PIRNR" id="PIRNR006630"/>
    </source>
</evidence>
<dbReference type="PANTHER" id="PTHR23090">
    <property type="entry name" value="NH 3 /GLUTAMINE-DEPENDENT NAD + SYNTHETASE"/>
    <property type="match status" value="1"/>
</dbReference>
<feature type="region of interest" description="Disordered" evidence="6">
    <location>
        <begin position="646"/>
        <end position="668"/>
    </location>
</feature>
<dbReference type="Gene3D" id="3.40.50.620">
    <property type="entry name" value="HUPs"/>
    <property type="match status" value="1"/>
</dbReference>
<comment type="catalytic activity">
    <reaction evidence="5">
        <text>deamido-NAD(+) + L-glutamine + ATP + H2O = L-glutamate + AMP + diphosphate + NAD(+) + H(+)</text>
        <dbReference type="Rhea" id="RHEA:24384"/>
        <dbReference type="ChEBI" id="CHEBI:15377"/>
        <dbReference type="ChEBI" id="CHEBI:15378"/>
        <dbReference type="ChEBI" id="CHEBI:29985"/>
        <dbReference type="ChEBI" id="CHEBI:30616"/>
        <dbReference type="ChEBI" id="CHEBI:33019"/>
        <dbReference type="ChEBI" id="CHEBI:57540"/>
        <dbReference type="ChEBI" id="CHEBI:58359"/>
        <dbReference type="ChEBI" id="CHEBI:58437"/>
        <dbReference type="ChEBI" id="CHEBI:456215"/>
        <dbReference type="EC" id="6.3.5.1"/>
    </reaction>
</comment>
<dbReference type="GO" id="GO:0004359">
    <property type="term" value="F:glutaminase activity"/>
    <property type="evidence" value="ECO:0007669"/>
    <property type="project" value="InterPro"/>
</dbReference>
<name>A0A7Y0U2I4_9ACTO</name>
<organism evidence="8 9">
    <name type="scientific">Mobiluncus mulieris</name>
    <dbReference type="NCBI Taxonomy" id="2052"/>
    <lineage>
        <taxon>Bacteria</taxon>
        <taxon>Bacillati</taxon>
        <taxon>Actinomycetota</taxon>
        <taxon>Actinomycetes</taxon>
        <taxon>Actinomycetales</taxon>
        <taxon>Actinomycetaceae</taxon>
        <taxon>Mobiluncus</taxon>
    </lineage>
</organism>
<dbReference type="SUPFAM" id="SSF56317">
    <property type="entry name" value="Carbon-nitrogen hydrolase"/>
    <property type="match status" value="1"/>
</dbReference>
<dbReference type="InterPro" id="IPR041856">
    <property type="entry name" value="NAD+_synth_C"/>
</dbReference>
<keyword evidence="3 5" id="KW-0067">ATP-binding</keyword>
<sequence length="738" mass="77158">MNFNNIYAHGIARVGAATFEVTLGDPQVNAGKIIELARAAATAHVAVLVFPRDCLAGATVGDWGGNTSVTTATGAALRQIAQETKDLGLLLVLGARLAGQSRALFITDGTVHDAAESPLGFTASNLAGLRVLPLVGEDLVGSYAALATRVSTSGSGSILPDKSASSESDMVAGTPLPTAPTLLVQLAAPVRTVGALRRLHRAARELSRSTGTAVVVAAGSRGESSTDSTPLAAGFVSCNGSVLAAEEHLGTAGLTLADVVLPELLATRGDTAWDYPLGGNSENFRVDVDLDAKIPLLEPPAQRPLVPGSARRYRAELREAFEVQVAGLMRRLSAVRDANIVLGLSGGLDSTLALLVAVAAKAGRFESQTGREAGESPVAGLAPHENETIPAKTSPTPVTSASPANLKLATNGNAADQTANTPDDWRRAILAFTMPGFATSAGTKNAALRLAEALGVDCETIDIRATATEMLRTMGHPAGSGEPVYDVTFENIQAGLRADYLFRLANQRDGFVLGTGDLSEAALGWCTYGVGDHMSHYGVNGGVPKSMMPDLIRVAARVLCERGLVGDEARLHEVLAEVISADITPELIPDHADAGGVEQHQTTEGAIGPYLLHDFFLYHTLRGANPRLVAFLAVAAFTRQAAGGDAAGALPASPTGGSASPTDENHPINSEVNHYFSREEILEWLRVFYRRFLTQQFKRTAMVAGPVIWEGMSLSPRTGFHFPADLSPETALAELGDL</sequence>
<evidence type="ECO:0000256" key="2">
    <source>
        <dbReference type="ARBA" id="ARBA00022741"/>
    </source>
</evidence>
<comment type="similarity">
    <text evidence="5">In the C-terminal section; belongs to the NAD synthetase family.</text>
</comment>
<dbReference type="InterPro" id="IPR014729">
    <property type="entry name" value="Rossmann-like_a/b/a_fold"/>
</dbReference>
<comment type="pathway">
    <text evidence="5">Cofactor biosynthesis; NAD(+) biosynthesis; NAD(+) from deamido-NAD(+) (L-Gln route): step 1/1.</text>
</comment>
<keyword evidence="4 5" id="KW-0520">NAD</keyword>
<accession>A0A7Y0U2I4</accession>
<evidence type="ECO:0000256" key="3">
    <source>
        <dbReference type="ARBA" id="ARBA00022840"/>
    </source>
</evidence>
<dbReference type="GO" id="GO:0005524">
    <property type="term" value="F:ATP binding"/>
    <property type="evidence" value="ECO:0007669"/>
    <property type="project" value="UniProtKB-UniRule"/>
</dbReference>
<dbReference type="AlphaFoldDB" id="A0A7Y0U2I4"/>
<dbReference type="Gene3D" id="3.60.110.10">
    <property type="entry name" value="Carbon-nitrogen hydrolase"/>
    <property type="match status" value="1"/>
</dbReference>
<feature type="compositionally biased region" description="Polar residues" evidence="6">
    <location>
        <begin position="391"/>
        <end position="404"/>
    </location>
</feature>
<dbReference type="GO" id="GO:0009435">
    <property type="term" value="P:NAD+ biosynthetic process"/>
    <property type="evidence" value="ECO:0007669"/>
    <property type="project" value="UniProtKB-UniRule"/>
</dbReference>
<dbReference type="RefSeq" id="WP_169772348.1">
    <property type="nucleotide sequence ID" value="NZ_JABCUR010000010.1"/>
</dbReference>
<feature type="compositionally biased region" description="Polar residues" evidence="6">
    <location>
        <begin position="655"/>
        <end position="668"/>
    </location>
</feature>
<dbReference type="InterPro" id="IPR003694">
    <property type="entry name" value="NAD_synthase"/>
</dbReference>
<dbReference type="InterPro" id="IPR014445">
    <property type="entry name" value="Gln-dep_NAD_synthase"/>
</dbReference>
<dbReference type="SUPFAM" id="SSF52402">
    <property type="entry name" value="Adenine nucleotide alpha hydrolases-like"/>
    <property type="match status" value="1"/>
</dbReference>
<dbReference type="GO" id="GO:0005737">
    <property type="term" value="C:cytoplasm"/>
    <property type="evidence" value="ECO:0007669"/>
    <property type="project" value="InterPro"/>
</dbReference>
<dbReference type="CDD" id="cd00553">
    <property type="entry name" value="NAD_synthase"/>
    <property type="match status" value="1"/>
</dbReference>
<dbReference type="PANTHER" id="PTHR23090:SF9">
    <property type="entry name" value="GLUTAMINE-DEPENDENT NAD(+) SYNTHETASE"/>
    <property type="match status" value="1"/>
</dbReference>
<dbReference type="EMBL" id="JABCUR010000010">
    <property type="protein sequence ID" value="NMW65781.1"/>
    <property type="molecule type" value="Genomic_DNA"/>
</dbReference>
<evidence type="ECO:0000313" key="8">
    <source>
        <dbReference type="EMBL" id="NMW65781.1"/>
    </source>
</evidence>
<dbReference type="Pfam" id="PF02540">
    <property type="entry name" value="NAD_synthase"/>
    <property type="match status" value="1"/>
</dbReference>
<keyword evidence="1 5" id="KW-0436">Ligase</keyword>
<evidence type="ECO:0000259" key="7">
    <source>
        <dbReference type="Pfam" id="PF02540"/>
    </source>
</evidence>
<dbReference type="Gene3D" id="1.10.10.1140">
    <property type="entry name" value="Glutamine-dependent NAD+ synthetase, C-terminal domain"/>
    <property type="match status" value="1"/>
</dbReference>
<protein>
    <recommendedName>
        <fullName evidence="5">Glutamine-dependent NAD(+) synthetase</fullName>
        <ecNumber evidence="5">6.3.5.1</ecNumber>
    </recommendedName>
    <alternativeName>
        <fullName evidence="5">NAD(+) synthase [glutamine-hydrolyzing]</fullName>
    </alternativeName>
</protein>
<dbReference type="EC" id="6.3.5.1" evidence="5"/>
<keyword evidence="2 5" id="KW-0547">Nucleotide-binding</keyword>
<dbReference type="PIRSF" id="PIRSF006630">
    <property type="entry name" value="NADS_GAT"/>
    <property type="match status" value="1"/>
</dbReference>
<gene>
    <name evidence="8" type="ORF">HHJ78_09750</name>
</gene>